<keyword evidence="2" id="KW-0472">Membrane</keyword>
<feature type="compositionally biased region" description="Basic residues" evidence="1">
    <location>
        <begin position="195"/>
        <end position="205"/>
    </location>
</feature>
<keyword evidence="4" id="KW-1185">Reference proteome</keyword>
<evidence type="ECO:0000313" key="3">
    <source>
        <dbReference type="EMBL" id="KAI1865179.1"/>
    </source>
</evidence>
<gene>
    <name evidence="3" type="ORF">JX265_008226</name>
</gene>
<accession>A0A9P9WIK4</accession>
<feature type="transmembrane region" description="Helical" evidence="2">
    <location>
        <begin position="713"/>
        <end position="732"/>
    </location>
</feature>
<feature type="compositionally biased region" description="Low complexity" evidence="1">
    <location>
        <begin position="399"/>
        <end position="416"/>
    </location>
</feature>
<dbReference type="EMBL" id="JAFIMR010000022">
    <property type="protein sequence ID" value="KAI1865179.1"/>
    <property type="molecule type" value="Genomic_DNA"/>
</dbReference>
<proteinExistence type="predicted"/>
<protein>
    <submittedName>
        <fullName evidence="3">Uncharacterized protein</fullName>
    </submittedName>
</protein>
<evidence type="ECO:0000256" key="1">
    <source>
        <dbReference type="SAM" id="MobiDB-lite"/>
    </source>
</evidence>
<comment type="caution">
    <text evidence="3">The sequence shown here is derived from an EMBL/GenBank/DDBJ whole genome shotgun (WGS) entry which is preliminary data.</text>
</comment>
<keyword evidence="2" id="KW-0812">Transmembrane</keyword>
<dbReference type="Proteomes" id="UP000829685">
    <property type="component" value="Unassembled WGS sequence"/>
</dbReference>
<feature type="compositionally biased region" description="Low complexity" evidence="1">
    <location>
        <begin position="525"/>
        <end position="537"/>
    </location>
</feature>
<feature type="region of interest" description="Disordered" evidence="1">
    <location>
        <begin position="134"/>
        <end position="175"/>
    </location>
</feature>
<dbReference type="AlphaFoldDB" id="A0A9P9WIK4"/>
<feature type="region of interest" description="Disordered" evidence="1">
    <location>
        <begin position="517"/>
        <end position="565"/>
    </location>
</feature>
<reference evidence="3" key="1">
    <citation type="submission" date="2021-03" db="EMBL/GenBank/DDBJ databases">
        <title>Revisited historic fungal species revealed as producer of novel bioactive compounds through whole genome sequencing and comparative genomics.</title>
        <authorList>
            <person name="Vignolle G.A."/>
            <person name="Hochenegger N."/>
            <person name="Mach R.L."/>
            <person name="Mach-Aigner A.R."/>
            <person name="Javad Rahimi M."/>
            <person name="Salim K.A."/>
            <person name="Chan C.M."/>
            <person name="Lim L.B.L."/>
            <person name="Cai F."/>
            <person name="Druzhinina I.S."/>
            <person name="U'Ren J.M."/>
            <person name="Derntl C."/>
        </authorList>
    </citation>
    <scope>NUCLEOTIDE SEQUENCE</scope>
    <source>
        <strain evidence="3">TUCIM 5799</strain>
    </source>
</reference>
<feature type="transmembrane region" description="Helical" evidence="2">
    <location>
        <begin position="783"/>
        <end position="800"/>
    </location>
</feature>
<name>A0A9P9WIK4_9PEZI</name>
<evidence type="ECO:0000313" key="4">
    <source>
        <dbReference type="Proteomes" id="UP000829685"/>
    </source>
</evidence>
<keyword evidence="2" id="KW-1133">Transmembrane helix</keyword>
<sequence>MAFMSRNSSTQSLMGFSVHQPAIGAPLQFFPAMGSKQLDDMIDAYVPGSASILDKRTAVSMEFFGHTIQTGELFKFFLVYPAMGSSTASPASSGIVDSGYGSSFNTSPVMSESQWTQASNSSFSASNQKVVTQRTAASSSKAGDFSHIPGMKIMTKDGRDVTNSASRGCKTKEQRDHAHLMRIIKACDACKKKKTRCDPSHKKRTSSASSSPEPKSAKKVKKTASSQSTRRMAASQATTHIAPAFEPSVSESFSFDDSFDVAAAPAVDEWDQFITYDEEVSNAVPNDYDFFFDPAGYFSPTTSDSNSVSVSPSQVLTPAQSQPITPTSGLELGNAVHYADNALAGLGDDQQPILPYLHPGGAEVGNNYVDFALYSPGSTCLDEDPAFLKEVAAPLVPGSPRQQQLSRSQRPISRSSADSELAPALREVVSSVHVQSHGLPSVPSSNQCPALDGANNCSSRAEVVVANDGSDHGHYNERDQRSSYGVSLHEAAAGSYIEGPADPIESRVPRVTILSPSDSSQLLAPQRPLQSRPSQSSAGDEAALAPVVTENVKPRRSAQTSTVTTDELSRTLSTYVPSSAAATAVTTRTAMVSTVEEPLRERIFSLVDHESFNHQRLPRSGAFTGDGDGLPVSSARVENTVAGRLVQDGSIISRERYYPSPSTTVPAGQDLSEPASTVFRSALPKDGVPAGVAMGQPFTAVSASGVDAAAPGVLAHFGMAILSVVGMLALAAPSAFSRSNTRAVAVFHSAIFESHQEDSPPHSSWSMSRSEGRNSRTSSTIRLLGFISAVGVITVCTAVTRALDLNQVFVSAAFVALSLVASRQEPILCENKLGPFTQALHSVKQLSGNFATSVKSKISGFREGTFTLQSRYLSAEGNVKLGFTARHRVRN</sequence>
<feature type="region of interest" description="Disordered" evidence="1">
    <location>
        <begin position="195"/>
        <end position="241"/>
    </location>
</feature>
<organism evidence="3 4">
    <name type="scientific">Neoarthrinium moseri</name>
    <dbReference type="NCBI Taxonomy" id="1658444"/>
    <lineage>
        <taxon>Eukaryota</taxon>
        <taxon>Fungi</taxon>
        <taxon>Dikarya</taxon>
        <taxon>Ascomycota</taxon>
        <taxon>Pezizomycotina</taxon>
        <taxon>Sordariomycetes</taxon>
        <taxon>Xylariomycetidae</taxon>
        <taxon>Amphisphaeriales</taxon>
        <taxon>Apiosporaceae</taxon>
        <taxon>Neoarthrinium</taxon>
    </lineage>
</organism>
<evidence type="ECO:0000256" key="2">
    <source>
        <dbReference type="SAM" id="Phobius"/>
    </source>
</evidence>
<feature type="region of interest" description="Disordered" evidence="1">
    <location>
        <begin position="398"/>
        <end position="421"/>
    </location>
</feature>